<evidence type="ECO:0000259" key="1">
    <source>
        <dbReference type="Pfam" id="PF11716"/>
    </source>
</evidence>
<comment type="caution">
    <text evidence="2">The sequence shown here is derived from an EMBL/GenBank/DDBJ whole genome shotgun (WGS) entry which is preliminary data.</text>
</comment>
<dbReference type="EMBL" id="JAPNTZ010000015">
    <property type="protein sequence ID" value="MCY1143520.1"/>
    <property type="molecule type" value="Genomic_DNA"/>
</dbReference>
<sequence>MSRVETLGSLWQAWAAQGEALTAEQWAASTRLAPWDVRALFAHASAWPRWLSYIVTQERDTPPTHASAAALLRDFNLPDGAANLSRQTTADKAVADAGKYTTAEMIASYTEVGPRALSAAHDLGNVVVNYLGMANLHLDEALSIGILEATVHMLDLQRALELPPSVPADGLALTTAVLTEVADPVAFIEAATGRTTDPVFPVLT</sequence>
<proteinExistence type="predicted"/>
<dbReference type="InterPro" id="IPR034660">
    <property type="entry name" value="DinB/YfiT-like"/>
</dbReference>
<keyword evidence="2" id="KW-0413">Isomerase</keyword>
<dbReference type="Pfam" id="PF11716">
    <property type="entry name" value="MDMPI_N"/>
    <property type="match status" value="1"/>
</dbReference>
<evidence type="ECO:0000313" key="2">
    <source>
        <dbReference type="EMBL" id="MCY1143520.1"/>
    </source>
</evidence>
<dbReference type="Gene3D" id="1.20.120.450">
    <property type="entry name" value="dinb family like domain"/>
    <property type="match status" value="1"/>
</dbReference>
<keyword evidence="3" id="KW-1185">Reference proteome</keyword>
<dbReference type="Proteomes" id="UP001151002">
    <property type="component" value="Unassembled WGS sequence"/>
</dbReference>
<protein>
    <submittedName>
        <fullName evidence="2">Maleylpyruvate isomerase N-terminal domain-containing protein</fullName>
    </submittedName>
</protein>
<dbReference type="SUPFAM" id="SSF109854">
    <property type="entry name" value="DinB/YfiT-like putative metalloenzymes"/>
    <property type="match status" value="1"/>
</dbReference>
<accession>A0ABT4BD49</accession>
<dbReference type="InterPro" id="IPR024344">
    <property type="entry name" value="MDMPI_metal-binding"/>
</dbReference>
<dbReference type="GO" id="GO:0016853">
    <property type="term" value="F:isomerase activity"/>
    <property type="evidence" value="ECO:0007669"/>
    <property type="project" value="UniProtKB-KW"/>
</dbReference>
<dbReference type="RefSeq" id="WP_267568038.1">
    <property type="nucleotide sequence ID" value="NZ_JAPNTZ010000015.1"/>
</dbReference>
<evidence type="ECO:0000313" key="3">
    <source>
        <dbReference type="Proteomes" id="UP001151002"/>
    </source>
</evidence>
<gene>
    <name evidence="2" type="ORF">OWR29_36440</name>
</gene>
<feature type="domain" description="Mycothiol-dependent maleylpyruvate isomerase metal-binding" evidence="1">
    <location>
        <begin position="9"/>
        <end position="157"/>
    </location>
</feature>
<reference evidence="2" key="1">
    <citation type="submission" date="2022-11" db="EMBL/GenBank/DDBJ databases">
        <authorList>
            <person name="Somphong A."/>
            <person name="Phongsopitanun W."/>
        </authorList>
    </citation>
    <scope>NUCLEOTIDE SEQUENCE</scope>
    <source>
        <strain evidence="2">Pm04-4</strain>
    </source>
</reference>
<organism evidence="2 3">
    <name type="scientific">Paractinoplanes pyxinae</name>
    <dbReference type="NCBI Taxonomy" id="2997416"/>
    <lineage>
        <taxon>Bacteria</taxon>
        <taxon>Bacillati</taxon>
        <taxon>Actinomycetota</taxon>
        <taxon>Actinomycetes</taxon>
        <taxon>Micromonosporales</taxon>
        <taxon>Micromonosporaceae</taxon>
        <taxon>Paractinoplanes</taxon>
    </lineage>
</organism>
<name>A0ABT4BD49_9ACTN</name>